<sequence>MHVTGIVAEYNPFHNGHLYQLTYCKKQIGSDFVIAVMSGHFTQRGLPSIADKFTRTQMALHSGIDLVLELPVPFATASAERFSEAAVSLLHKTGCTHTLSFGSEVGNLELLQTIASTLSKETPLFSQTLKHALQQGESFPRARQKALIHSLTALGFSPCTLEKILESPNNILGIEYLRALTKWESSIIPTTLKREIADYHQTVITAPIASATAIRQALLASDHTSISSCMPPSSFFFLPKEPTALPQWDDLGSLLQYKLMLSQKEDLYSIWDVPKDLMHSIYNTFSQTIDLETILTAVTSKTYTRATVQRAFLRLLLDIKKIDMLSLETHDWIPYIRVLGCRKTAFPLLKKLTQKASVPIITNLSKVKHTLSPEAQKLLTYEIRATQLYYYLCKKPSFYFQDYTQPFIKV</sequence>
<protein>
    <submittedName>
        <fullName evidence="1">Uncharacterized protein</fullName>
    </submittedName>
</protein>
<accession>A0AC61DDY0</accession>
<proteinExistence type="predicted"/>
<organism evidence="1 2">
    <name type="scientific">Sporanaerobium hydrogeniformans</name>
    <dbReference type="NCBI Taxonomy" id="3072179"/>
    <lineage>
        <taxon>Bacteria</taxon>
        <taxon>Bacillati</taxon>
        <taxon>Bacillota</taxon>
        <taxon>Clostridia</taxon>
        <taxon>Lachnospirales</taxon>
        <taxon>Lachnospiraceae</taxon>
        <taxon>Sporanaerobium</taxon>
    </lineage>
</organism>
<dbReference type="EMBL" id="PEDL01000005">
    <property type="protein sequence ID" value="PHV71105.1"/>
    <property type="molecule type" value="Genomic_DNA"/>
</dbReference>
<evidence type="ECO:0000313" key="2">
    <source>
        <dbReference type="Proteomes" id="UP000224460"/>
    </source>
</evidence>
<evidence type="ECO:0000313" key="1">
    <source>
        <dbReference type="EMBL" id="PHV71105.1"/>
    </source>
</evidence>
<comment type="caution">
    <text evidence="1">The sequence shown here is derived from an EMBL/GenBank/DDBJ whole genome shotgun (WGS) entry which is preliminary data.</text>
</comment>
<dbReference type="Proteomes" id="UP000224460">
    <property type="component" value="Unassembled WGS sequence"/>
</dbReference>
<name>A0AC61DDY0_9FIRM</name>
<keyword evidence="2" id="KW-1185">Reference proteome</keyword>
<reference evidence="1" key="1">
    <citation type="submission" date="2017-10" db="EMBL/GenBank/DDBJ databases">
        <title>Genome sequence of cellulolytic Lachnospiraceae bacterium XHS1971 isolated from hotspring sediment.</title>
        <authorList>
            <person name="Vasudevan G."/>
            <person name="Joshi A.J."/>
            <person name="Hivarkar S."/>
            <person name="Lanjekar V.B."/>
            <person name="Dhakephalkar P.K."/>
            <person name="Dagar S."/>
        </authorList>
    </citation>
    <scope>NUCLEOTIDE SEQUENCE</scope>
    <source>
        <strain evidence="1">XHS1971</strain>
    </source>
</reference>
<gene>
    <name evidence="1" type="ORF">CS063_07175</name>
</gene>